<comment type="function">
    <text evidence="5">Forms part of the polypeptide exit tunnel.</text>
</comment>
<dbReference type="InterPro" id="IPR013005">
    <property type="entry name" value="Ribosomal_uL4-like"/>
</dbReference>
<reference evidence="7 8" key="1">
    <citation type="submission" date="2019-03" db="EMBL/GenBank/DDBJ databases">
        <title>Metabolic potential of uncultured bacteria and archaea associated with petroleum seepage in deep-sea sediments.</title>
        <authorList>
            <person name="Dong X."/>
            <person name="Hubert C."/>
        </authorList>
    </citation>
    <scope>NUCLEOTIDE SEQUENCE [LARGE SCALE GENOMIC DNA]</scope>
    <source>
        <strain evidence="7">E29_bin28</strain>
    </source>
</reference>
<dbReference type="PANTHER" id="PTHR10746">
    <property type="entry name" value="50S RIBOSOMAL PROTEIN L4"/>
    <property type="match status" value="1"/>
</dbReference>
<comment type="function">
    <text evidence="5">One of the primary rRNA binding proteins, this protein initially binds near the 5'-end of the 23S rRNA. It is important during the early stages of 50S assembly. It makes multiple contacts with different domains of the 23S rRNA in the assembled 50S subunit and ribosome.</text>
</comment>
<proteinExistence type="inferred from homology"/>
<feature type="region of interest" description="Disordered" evidence="6">
    <location>
        <begin position="47"/>
        <end position="70"/>
    </location>
</feature>
<dbReference type="Pfam" id="PF00573">
    <property type="entry name" value="Ribosomal_L4"/>
    <property type="match status" value="1"/>
</dbReference>
<dbReference type="NCBIfam" id="TIGR03953">
    <property type="entry name" value="rplD_bact"/>
    <property type="match status" value="1"/>
</dbReference>
<dbReference type="AlphaFoldDB" id="A0A523YNZ4"/>
<evidence type="ECO:0000256" key="5">
    <source>
        <dbReference type="HAMAP-Rule" id="MF_01328"/>
    </source>
</evidence>
<dbReference type="InterPro" id="IPR023574">
    <property type="entry name" value="Ribosomal_uL4_dom_sf"/>
</dbReference>
<comment type="similarity">
    <text evidence="1 5">Belongs to the universal ribosomal protein uL4 family.</text>
</comment>
<dbReference type="EMBL" id="SOIJ01000131">
    <property type="protein sequence ID" value="TET93226.1"/>
    <property type="molecule type" value="Genomic_DNA"/>
</dbReference>
<comment type="subunit">
    <text evidence="5">Part of the 50S ribosomal subunit.</text>
</comment>
<sequence>MEIKVYNMQGKEVEVLSLDGDIFEGEIRSSVLREAVLAYRASHRQGTASTKSRAEVRGGGRKPWIQKGTGRARAGSRRSPLWVGGGVVFGPKPRNFKFHFPQKMKKIALKSSLRKKIREGGLIILNRISIKNGKTKEMAEFLQSLSLKGKTLLVLEEPNEKIIRSASNLKNLRLSPAVCLSAYDIVSHKNICITKGALVHIVERLKKKNE</sequence>
<dbReference type="PANTHER" id="PTHR10746:SF6">
    <property type="entry name" value="LARGE RIBOSOMAL SUBUNIT PROTEIN UL4M"/>
    <property type="match status" value="1"/>
</dbReference>
<gene>
    <name evidence="5 7" type="primary">rplD</name>
    <name evidence="7" type="ORF">E3J33_02285</name>
</gene>
<evidence type="ECO:0000256" key="2">
    <source>
        <dbReference type="ARBA" id="ARBA00022980"/>
    </source>
</evidence>
<comment type="caution">
    <text evidence="7">The sequence shown here is derived from an EMBL/GenBank/DDBJ whole genome shotgun (WGS) entry which is preliminary data.</text>
</comment>
<protein>
    <recommendedName>
        <fullName evidence="4 5">Large ribosomal subunit protein uL4</fullName>
    </recommendedName>
</protein>
<keyword evidence="3 5" id="KW-0687">Ribonucleoprotein</keyword>
<organism evidence="7 8">
    <name type="scientific">Aerophobetes bacterium</name>
    <dbReference type="NCBI Taxonomy" id="2030807"/>
    <lineage>
        <taxon>Bacteria</taxon>
        <taxon>Candidatus Aerophobota</taxon>
    </lineage>
</organism>
<dbReference type="Gene3D" id="3.40.1370.10">
    <property type="match status" value="1"/>
</dbReference>
<dbReference type="SUPFAM" id="SSF52166">
    <property type="entry name" value="Ribosomal protein L4"/>
    <property type="match status" value="1"/>
</dbReference>
<keyword evidence="2 5" id="KW-0689">Ribosomal protein</keyword>
<dbReference type="GO" id="GO:0006412">
    <property type="term" value="P:translation"/>
    <property type="evidence" value="ECO:0007669"/>
    <property type="project" value="UniProtKB-UniRule"/>
</dbReference>
<evidence type="ECO:0000256" key="1">
    <source>
        <dbReference type="ARBA" id="ARBA00010528"/>
    </source>
</evidence>
<evidence type="ECO:0000313" key="7">
    <source>
        <dbReference type="EMBL" id="TET93226.1"/>
    </source>
</evidence>
<evidence type="ECO:0000256" key="3">
    <source>
        <dbReference type="ARBA" id="ARBA00023274"/>
    </source>
</evidence>
<keyword evidence="5" id="KW-0694">RNA-binding</keyword>
<dbReference type="Proteomes" id="UP000316925">
    <property type="component" value="Unassembled WGS sequence"/>
</dbReference>
<dbReference type="GO" id="GO:0005840">
    <property type="term" value="C:ribosome"/>
    <property type="evidence" value="ECO:0007669"/>
    <property type="project" value="UniProtKB-KW"/>
</dbReference>
<dbReference type="InterPro" id="IPR002136">
    <property type="entry name" value="Ribosomal_uL4"/>
</dbReference>
<dbReference type="GO" id="GO:0003735">
    <property type="term" value="F:structural constituent of ribosome"/>
    <property type="evidence" value="ECO:0007669"/>
    <property type="project" value="InterPro"/>
</dbReference>
<name>A0A523YNZ4_UNCAE</name>
<dbReference type="HAMAP" id="MF_01328_B">
    <property type="entry name" value="Ribosomal_uL4_B"/>
    <property type="match status" value="1"/>
</dbReference>
<evidence type="ECO:0000256" key="6">
    <source>
        <dbReference type="SAM" id="MobiDB-lite"/>
    </source>
</evidence>
<dbReference type="GO" id="GO:0019843">
    <property type="term" value="F:rRNA binding"/>
    <property type="evidence" value="ECO:0007669"/>
    <property type="project" value="UniProtKB-UniRule"/>
</dbReference>
<dbReference type="GO" id="GO:1990904">
    <property type="term" value="C:ribonucleoprotein complex"/>
    <property type="evidence" value="ECO:0007669"/>
    <property type="project" value="UniProtKB-KW"/>
</dbReference>
<accession>A0A523YNZ4</accession>
<evidence type="ECO:0000313" key="8">
    <source>
        <dbReference type="Proteomes" id="UP000316925"/>
    </source>
</evidence>
<keyword evidence="5" id="KW-0699">rRNA-binding</keyword>
<evidence type="ECO:0000256" key="4">
    <source>
        <dbReference type="ARBA" id="ARBA00035244"/>
    </source>
</evidence>